<evidence type="ECO:0000256" key="4">
    <source>
        <dbReference type="ARBA" id="ARBA00022827"/>
    </source>
</evidence>
<evidence type="ECO:0000313" key="11">
    <source>
        <dbReference type="EMBL" id="SPZ34932.1"/>
    </source>
</evidence>
<dbReference type="InterPro" id="IPR009100">
    <property type="entry name" value="AcylCoA_DH/oxidase_NM_dom_sf"/>
</dbReference>
<evidence type="ECO:0000256" key="5">
    <source>
        <dbReference type="ARBA" id="ARBA00023002"/>
    </source>
</evidence>
<dbReference type="InterPro" id="IPR009075">
    <property type="entry name" value="AcylCo_DH/oxidase_C"/>
</dbReference>
<dbReference type="GO" id="GO:0005886">
    <property type="term" value="C:plasma membrane"/>
    <property type="evidence" value="ECO:0007669"/>
    <property type="project" value="TreeGrafter"/>
</dbReference>
<keyword evidence="3 6" id="KW-0285">Flavoprotein</keyword>
<dbReference type="Pfam" id="PF00441">
    <property type="entry name" value="Acyl-CoA_dh_1"/>
    <property type="match status" value="1"/>
</dbReference>
<dbReference type="Gene3D" id="1.10.540.10">
    <property type="entry name" value="Acyl-CoA dehydrogenase/oxidase, N-terminal domain"/>
    <property type="match status" value="1"/>
</dbReference>
<dbReference type="Gene3D" id="2.40.110.10">
    <property type="entry name" value="Butyryl-CoA Dehydrogenase, subunit A, domain 2"/>
    <property type="match status" value="1"/>
</dbReference>
<evidence type="ECO:0000256" key="3">
    <source>
        <dbReference type="ARBA" id="ARBA00022630"/>
    </source>
</evidence>
<dbReference type="SUPFAM" id="SSF47203">
    <property type="entry name" value="Acyl-CoA dehydrogenase C-terminal domain-like"/>
    <property type="match status" value="1"/>
</dbReference>
<evidence type="ECO:0000259" key="8">
    <source>
        <dbReference type="Pfam" id="PF00441"/>
    </source>
</evidence>
<comment type="caution">
    <text evidence="11">The sequence shown here is derived from an EMBL/GenBank/DDBJ whole genome shotgun (WGS) entry which is preliminary data.</text>
</comment>
<dbReference type="Pfam" id="PF02770">
    <property type="entry name" value="Acyl-CoA_dh_M"/>
    <property type="match status" value="1"/>
</dbReference>
<protein>
    <submittedName>
        <fullName evidence="11">Acyl-CoA dehydrogenase</fullName>
        <ecNumber evidence="11">1.3.99.-</ecNumber>
    </submittedName>
</protein>
<dbReference type="GO" id="GO:0050660">
    <property type="term" value="F:flavin adenine dinucleotide binding"/>
    <property type="evidence" value="ECO:0007669"/>
    <property type="project" value="InterPro"/>
</dbReference>
<proteinExistence type="inferred from homology"/>
<feature type="domain" description="Acyl-CoA dehydrogenase/oxidase C-terminal" evidence="8">
    <location>
        <begin position="246"/>
        <end position="393"/>
    </location>
</feature>
<dbReference type="PANTHER" id="PTHR43292:SF4">
    <property type="entry name" value="ACYL-COA DEHYDROGENASE FADE34"/>
    <property type="match status" value="1"/>
</dbReference>
<reference evidence="11 12" key="1">
    <citation type="submission" date="2018-06" db="EMBL/GenBank/DDBJ databases">
        <authorList>
            <consortium name="Pathogen Informatics"/>
            <person name="Doyle S."/>
        </authorList>
    </citation>
    <scope>NUCLEOTIDE SEQUENCE [LARGE SCALE GENOMIC DNA]</scope>
    <source>
        <strain evidence="11 12">NCTC13229</strain>
    </source>
</reference>
<dbReference type="FunFam" id="2.40.110.10:FF:000011">
    <property type="entry name" value="Acyl-CoA dehydrogenase FadE34"/>
    <property type="match status" value="1"/>
</dbReference>
<sequence length="412" mass="44312">MPQIEEFLDGARQWLSSNVNPRPPRGALVWGSGLDKVSLFRDSCPEEERAQIDAVLAWQRAKFDAGYGAISYPPEYGGAGLPRAYESAFRRLERSFAIPAVADVASISLEIEAPTILTLGTEEQKRQWLPKLRRGDLLCCQLFSEPGAGSDLGSIALRANRAGDDWILDGQKVWTSGAQFADLGYVICRTSKDVDNKTAFTAFVVPMDTPGVTVRPLRQMTGGACFNEVFFDGVRVSDTARIGEVGGGWKAMMTTLGFERASAAEGGGGAGPDVIGRMMMTAQHQGLDSDPLVRQSLADVYAVNRMRSWTSHRAAANAKAGVPGPEGSISKLTMTRWMQSVSELATTMLGPSLVADTGEWGTFAWSEFVCSFPGVRLGGGTDEIQKNTIAERALGLPREPRQPAPASATGRS</sequence>
<name>A0AB38F615_RHOWR</name>
<feature type="domain" description="Acyl-CoA oxidase/dehydrogenase middle" evidence="9">
    <location>
        <begin position="140"/>
        <end position="233"/>
    </location>
</feature>
<dbReference type="Pfam" id="PF02771">
    <property type="entry name" value="Acyl-CoA_dh_N"/>
    <property type="match status" value="1"/>
</dbReference>
<evidence type="ECO:0000256" key="1">
    <source>
        <dbReference type="ARBA" id="ARBA00001974"/>
    </source>
</evidence>
<evidence type="ECO:0000259" key="9">
    <source>
        <dbReference type="Pfam" id="PF02770"/>
    </source>
</evidence>
<dbReference type="PANTHER" id="PTHR43292">
    <property type="entry name" value="ACYL-COA DEHYDROGENASE"/>
    <property type="match status" value="1"/>
</dbReference>
<feature type="region of interest" description="Disordered" evidence="7">
    <location>
        <begin position="391"/>
        <end position="412"/>
    </location>
</feature>
<dbReference type="InterPro" id="IPR013786">
    <property type="entry name" value="AcylCoA_DH/ox_N"/>
</dbReference>
<evidence type="ECO:0000313" key="12">
    <source>
        <dbReference type="Proteomes" id="UP000251211"/>
    </source>
</evidence>
<dbReference type="AlphaFoldDB" id="A0AB38F615"/>
<comment type="cofactor">
    <cofactor evidence="1 6">
        <name>FAD</name>
        <dbReference type="ChEBI" id="CHEBI:57692"/>
    </cofactor>
</comment>
<dbReference type="InterPro" id="IPR006091">
    <property type="entry name" value="Acyl-CoA_Oxase/DH_mid-dom"/>
</dbReference>
<dbReference type="SUPFAM" id="SSF56645">
    <property type="entry name" value="Acyl-CoA dehydrogenase NM domain-like"/>
    <property type="match status" value="1"/>
</dbReference>
<dbReference type="Proteomes" id="UP000251211">
    <property type="component" value="Unassembled WGS sequence"/>
</dbReference>
<keyword evidence="5 6" id="KW-0560">Oxidoreductase</keyword>
<dbReference type="EC" id="1.3.99.-" evidence="11"/>
<gene>
    <name evidence="11" type="ORF">NCTC13229_00510</name>
</gene>
<evidence type="ECO:0000256" key="6">
    <source>
        <dbReference type="RuleBase" id="RU362125"/>
    </source>
</evidence>
<dbReference type="InterPro" id="IPR046373">
    <property type="entry name" value="Acyl-CoA_Oxase/DH_mid-dom_sf"/>
</dbReference>
<evidence type="ECO:0000256" key="7">
    <source>
        <dbReference type="SAM" id="MobiDB-lite"/>
    </source>
</evidence>
<dbReference type="InterPro" id="IPR037069">
    <property type="entry name" value="AcylCoA_DH/ox_N_sf"/>
</dbReference>
<dbReference type="GO" id="GO:0016627">
    <property type="term" value="F:oxidoreductase activity, acting on the CH-CH group of donors"/>
    <property type="evidence" value="ECO:0007669"/>
    <property type="project" value="InterPro"/>
</dbReference>
<accession>A0AB38F615</accession>
<comment type="similarity">
    <text evidence="2 6">Belongs to the acyl-CoA dehydrogenase family.</text>
</comment>
<evidence type="ECO:0000256" key="2">
    <source>
        <dbReference type="ARBA" id="ARBA00009347"/>
    </source>
</evidence>
<feature type="domain" description="Acyl-CoA dehydrogenase/oxidase N-terminal" evidence="10">
    <location>
        <begin position="51"/>
        <end position="136"/>
    </location>
</feature>
<evidence type="ECO:0000259" key="10">
    <source>
        <dbReference type="Pfam" id="PF02771"/>
    </source>
</evidence>
<dbReference type="InterPro" id="IPR036250">
    <property type="entry name" value="AcylCo_DH-like_C"/>
</dbReference>
<keyword evidence="4 6" id="KW-0274">FAD</keyword>
<dbReference type="Gene3D" id="1.20.140.10">
    <property type="entry name" value="Butyryl-CoA Dehydrogenase, subunit A, domain 3"/>
    <property type="match status" value="1"/>
</dbReference>
<dbReference type="EMBL" id="UAUI01000001">
    <property type="protein sequence ID" value="SPZ34932.1"/>
    <property type="molecule type" value="Genomic_DNA"/>
</dbReference>
<organism evidence="11 12">
    <name type="scientific">Rhodococcus wratislaviensis</name>
    <name type="common">Tsukamurella wratislaviensis</name>
    <dbReference type="NCBI Taxonomy" id="44752"/>
    <lineage>
        <taxon>Bacteria</taxon>
        <taxon>Bacillati</taxon>
        <taxon>Actinomycetota</taxon>
        <taxon>Actinomycetes</taxon>
        <taxon>Mycobacteriales</taxon>
        <taxon>Nocardiaceae</taxon>
        <taxon>Rhodococcus</taxon>
    </lineage>
</organism>
<dbReference type="InterPro" id="IPR052161">
    <property type="entry name" value="Mycobact_Acyl-CoA_DH"/>
</dbReference>